<keyword evidence="7 8" id="KW-0472">Membrane</keyword>
<evidence type="ECO:0000256" key="6">
    <source>
        <dbReference type="ARBA" id="ARBA00023065"/>
    </source>
</evidence>
<name>A0ABR9VTK1_9SYNC</name>
<feature type="transmembrane region" description="Helical" evidence="8">
    <location>
        <begin position="317"/>
        <end position="336"/>
    </location>
</feature>
<proteinExistence type="inferred from homology"/>
<feature type="transmembrane region" description="Helical" evidence="8">
    <location>
        <begin position="214"/>
        <end position="233"/>
    </location>
</feature>
<evidence type="ECO:0000256" key="3">
    <source>
        <dbReference type="ARBA" id="ARBA00022692"/>
    </source>
</evidence>
<accession>A0ABR9VTK1</accession>
<keyword evidence="10" id="KW-1185">Reference proteome</keyword>
<dbReference type="InterPro" id="IPR004282">
    <property type="entry name" value="CemA"/>
</dbReference>
<dbReference type="HAMAP" id="MF_01308">
    <property type="entry name" value="CemA_PxcA"/>
    <property type="match status" value="1"/>
</dbReference>
<evidence type="ECO:0000256" key="5">
    <source>
        <dbReference type="ARBA" id="ARBA00022989"/>
    </source>
</evidence>
<dbReference type="Proteomes" id="UP000658720">
    <property type="component" value="Unassembled WGS sequence"/>
</dbReference>
<keyword evidence="4 8" id="KW-0375">Hydrogen ion transport</keyword>
<comment type="caution">
    <text evidence="9">The sequence shown here is derived from an EMBL/GenBank/DDBJ whole genome shotgun (WGS) entry which is preliminary data.</text>
</comment>
<keyword evidence="3 8" id="KW-0812">Transmembrane</keyword>
<evidence type="ECO:0000256" key="1">
    <source>
        <dbReference type="ARBA" id="ARBA00004141"/>
    </source>
</evidence>
<keyword evidence="8" id="KW-0997">Cell inner membrane</keyword>
<gene>
    <name evidence="8 9" type="primary">pxcA</name>
    <name evidence="9" type="ORF">IQ217_12710</name>
</gene>
<dbReference type="PANTHER" id="PTHR33650">
    <property type="entry name" value="CHLOROPLAST ENVELOPE MEMBRANE PROTEIN-RELATED"/>
    <property type="match status" value="1"/>
</dbReference>
<reference evidence="9 10" key="1">
    <citation type="submission" date="2020-10" db="EMBL/GenBank/DDBJ databases">
        <authorList>
            <person name="Castelo-Branco R."/>
            <person name="Eusebio N."/>
            <person name="Adriana R."/>
            <person name="Vieira A."/>
            <person name="Brugerolle De Fraissinette N."/>
            <person name="Rezende De Castro R."/>
            <person name="Schneider M.P."/>
            <person name="Vasconcelos V."/>
            <person name="Leao P.N."/>
        </authorList>
    </citation>
    <scope>NUCLEOTIDE SEQUENCE [LARGE SCALE GENOMIC DNA]</scope>
    <source>
        <strain evidence="9 10">LEGE 00031</strain>
    </source>
</reference>
<evidence type="ECO:0000313" key="10">
    <source>
        <dbReference type="Proteomes" id="UP000658720"/>
    </source>
</evidence>
<dbReference type="PANTHER" id="PTHR33650:SF2">
    <property type="entry name" value="CHLOROPLAST ENVELOPE MEMBRANE PROTEIN"/>
    <property type="match status" value="1"/>
</dbReference>
<evidence type="ECO:0000256" key="8">
    <source>
        <dbReference type="HAMAP-Rule" id="MF_01308"/>
    </source>
</evidence>
<dbReference type="EMBL" id="JADEVV010000036">
    <property type="protein sequence ID" value="MBE9254682.1"/>
    <property type="molecule type" value="Genomic_DNA"/>
</dbReference>
<protein>
    <recommendedName>
        <fullName evidence="8">Proton extrusion protein PxcA</fullName>
    </recommendedName>
</protein>
<feature type="transmembrane region" description="Helical" evidence="8">
    <location>
        <begin position="400"/>
        <end position="420"/>
    </location>
</feature>
<dbReference type="RefSeq" id="WP_194020220.1">
    <property type="nucleotide sequence ID" value="NZ_JADEVV010000036.1"/>
</dbReference>
<evidence type="ECO:0000256" key="2">
    <source>
        <dbReference type="ARBA" id="ARBA00022448"/>
    </source>
</evidence>
<keyword evidence="6 8" id="KW-0406">Ion transport</keyword>
<keyword evidence="8" id="KW-1003">Cell membrane</keyword>
<evidence type="ECO:0000256" key="7">
    <source>
        <dbReference type="ARBA" id="ARBA00023136"/>
    </source>
</evidence>
<evidence type="ECO:0000313" key="9">
    <source>
        <dbReference type="EMBL" id="MBE9254682.1"/>
    </source>
</evidence>
<sequence length="440" mass="51103">MDLTNWWQGATQWFGRSSQKSLEQAFRSALKIKEIEDQYFQGKKIGPENCDYSADTVTYFANQIQRHLRKIEQEIYHLNSDQEFVKILGLDPAVKQDPETEYILDRLQFIDDILQRYDGELPQIHPPKQIANGGVLDLPAIAVNKQRQVSKKRREGFQYIRREDTQQKVDTATQKSGVLPRSFLRTIDRLKQEMDPQSSDTEQKVLKQYRNSRYKTALSIKFILTLIIVPLLAHQLTKTFFLLPSVESFFERNNEIVFINQSMEAEAYQELSHFEESLRFRELLGFGNKLSPAEKEEKLAEKAKEISETYRQVSTNAIANIFADIFSLVAFSVVLINSQREIEVLKEFIDEIVYGLSDSAKAFLIILFTDMFVGFHSPHGWEVILASIARHFGLPENQDFNFLFIATFPVILDTVFKYWIFRYLNGISPSAVATYRNMNE</sequence>
<keyword evidence="2 8" id="KW-0813">Transport</keyword>
<keyword evidence="5 8" id="KW-1133">Transmembrane helix</keyword>
<feature type="transmembrane region" description="Helical" evidence="8">
    <location>
        <begin position="348"/>
        <end position="368"/>
    </location>
</feature>
<dbReference type="Pfam" id="PF03040">
    <property type="entry name" value="CemA"/>
    <property type="match status" value="1"/>
</dbReference>
<comment type="function">
    <text evidence="8">Required for H(+) efflux immediately after light irradiation to form a rapid H(+) concentration gradient across the thylakoid membranes. Together with PxcL, contributes to transient H(+) uptake following dark to light transition.</text>
</comment>
<comment type="similarity">
    <text evidence="8">Belongs to the CemA family.</text>
</comment>
<evidence type="ECO:0000256" key="4">
    <source>
        <dbReference type="ARBA" id="ARBA00022781"/>
    </source>
</evidence>
<dbReference type="NCBIfam" id="NF002703">
    <property type="entry name" value="PRK02507.1-1"/>
    <property type="match status" value="1"/>
</dbReference>
<comment type="subcellular location">
    <subcellularLocation>
        <location evidence="8">Cell inner membrane</location>
        <topology evidence="8">Multi-pass membrane protein</topology>
    </subcellularLocation>
    <subcellularLocation>
        <location evidence="1">Membrane</location>
        <topology evidence="1">Multi-pass membrane protein</topology>
    </subcellularLocation>
</comment>
<organism evidence="9 10">
    <name type="scientific">Synechocystis salina LEGE 00031</name>
    <dbReference type="NCBI Taxonomy" id="1828736"/>
    <lineage>
        <taxon>Bacteria</taxon>
        <taxon>Bacillati</taxon>
        <taxon>Cyanobacteriota</taxon>
        <taxon>Cyanophyceae</taxon>
        <taxon>Synechococcales</taxon>
        <taxon>Merismopediaceae</taxon>
        <taxon>Synechocystis</taxon>
    </lineage>
</organism>